<evidence type="ECO:0000259" key="6">
    <source>
        <dbReference type="PROSITE" id="PS50045"/>
    </source>
</evidence>
<dbReference type="Pfam" id="PF25601">
    <property type="entry name" value="AAA_lid_14"/>
    <property type="match status" value="1"/>
</dbReference>
<dbReference type="HOGENOM" id="CLU_000445_119_3_7"/>
<evidence type="ECO:0000256" key="5">
    <source>
        <dbReference type="SAM" id="MobiDB-lite"/>
    </source>
</evidence>
<evidence type="ECO:0000313" key="7">
    <source>
        <dbReference type="EMBL" id="ACY14589.1"/>
    </source>
</evidence>
<keyword evidence="8" id="KW-1185">Reference proteome</keyword>
<feature type="domain" description="Sigma-54 factor interaction" evidence="6">
    <location>
        <begin position="148"/>
        <end position="384"/>
    </location>
</feature>
<protein>
    <submittedName>
        <fullName evidence="7">Putative sigma54 specific transcriptional regulator</fullName>
    </submittedName>
</protein>
<gene>
    <name evidence="7" type="ordered locus">Hoch_2044</name>
</gene>
<dbReference type="Gene3D" id="1.10.8.60">
    <property type="match status" value="1"/>
</dbReference>
<organism evidence="7 8">
    <name type="scientific">Haliangium ochraceum (strain DSM 14365 / JCM 11303 / SMP-2)</name>
    <dbReference type="NCBI Taxonomy" id="502025"/>
    <lineage>
        <taxon>Bacteria</taxon>
        <taxon>Pseudomonadati</taxon>
        <taxon>Myxococcota</taxon>
        <taxon>Polyangia</taxon>
        <taxon>Haliangiales</taxon>
        <taxon>Kofleriaceae</taxon>
        <taxon>Haliangium</taxon>
    </lineage>
</organism>
<dbReference type="STRING" id="502025.Hoch_2044"/>
<dbReference type="PROSITE" id="PS50045">
    <property type="entry name" value="SIGMA54_INTERACT_4"/>
    <property type="match status" value="1"/>
</dbReference>
<keyword evidence="4" id="KW-0804">Transcription</keyword>
<dbReference type="SUPFAM" id="SSF52540">
    <property type="entry name" value="P-loop containing nucleoside triphosphate hydrolases"/>
    <property type="match status" value="1"/>
</dbReference>
<dbReference type="PROSITE" id="PS00675">
    <property type="entry name" value="SIGMA54_INTERACT_1"/>
    <property type="match status" value="1"/>
</dbReference>
<dbReference type="InterPro" id="IPR058031">
    <property type="entry name" value="AAA_lid_NorR"/>
</dbReference>
<dbReference type="AlphaFoldDB" id="D0LFY7"/>
<dbReference type="PANTHER" id="PTHR32071:SF57">
    <property type="entry name" value="C4-DICARBOXYLATE TRANSPORT TRANSCRIPTIONAL REGULATORY PROTEIN DCTD"/>
    <property type="match status" value="1"/>
</dbReference>
<evidence type="ECO:0000256" key="3">
    <source>
        <dbReference type="ARBA" id="ARBA00023015"/>
    </source>
</evidence>
<dbReference type="Pfam" id="PF00158">
    <property type="entry name" value="Sigma54_activat"/>
    <property type="match status" value="1"/>
</dbReference>
<dbReference type="SMART" id="SM00382">
    <property type="entry name" value="AAA"/>
    <property type="match status" value="1"/>
</dbReference>
<name>D0LFY7_HALO1</name>
<dbReference type="InterPro" id="IPR027417">
    <property type="entry name" value="P-loop_NTPase"/>
</dbReference>
<sequence length="519" mass="55503">MDIDAAAASWDTRVFGLTILYHRDLDRVGERALCTGIETGRAFALSRSEPLFAAPGGRQRRPLDDTQVSRSPLRLVGAGEDDEPGAILLECAGSRTRVRVDGEPASGSLRLSRAMLERGVVLALGGRVLLLAHLLEPQSDAGEADFGLIGHSPAMLRVRRDIRRVADLEVPVLVRGESGTGKELVARAIHDAGGRASGPYVAVNLAAVPQSLAAAELFGAVRGAFTGANRDRRGHFARARGGTLFLDEIGETVPELQVLLLRVLETGEIQPVGADAVQPVDVRVVSATDADLEGAIAAERFRAPLLYRLGGYVIRLPPLRERREDIGRLLVYFLRRELVALGLGEALAPADTPWLPASVVERLLTYAWPGNVRQLANLVRHLVIANRDQTRAAHFEMIDALSEVDASAAPKAPAPAAPAAPAPMSEAPVRPADIGDDELVAALRAHAFSPERAASALGIPRSSIYRLMDRCARVRKASELSAEEIESARARADGDVRAAAALLEVSARALRRRMSALGL</sequence>
<dbReference type="GO" id="GO:0005524">
    <property type="term" value="F:ATP binding"/>
    <property type="evidence" value="ECO:0007669"/>
    <property type="project" value="UniProtKB-KW"/>
</dbReference>
<dbReference type="CDD" id="cd00009">
    <property type="entry name" value="AAA"/>
    <property type="match status" value="1"/>
</dbReference>
<keyword evidence="2" id="KW-0067">ATP-binding</keyword>
<dbReference type="PANTHER" id="PTHR32071">
    <property type="entry name" value="TRANSCRIPTIONAL REGULATORY PROTEIN"/>
    <property type="match status" value="1"/>
</dbReference>
<dbReference type="Proteomes" id="UP000001880">
    <property type="component" value="Chromosome"/>
</dbReference>
<dbReference type="InterPro" id="IPR025662">
    <property type="entry name" value="Sigma_54_int_dom_ATP-bd_1"/>
</dbReference>
<keyword evidence="3" id="KW-0805">Transcription regulation</keyword>
<accession>D0LFY7</accession>
<evidence type="ECO:0000313" key="8">
    <source>
        <dbReference type="Proteomes" id="UP000001880"/>
    </source>
</evidence>
<dbReference type="InterPro" id="IPR025944">
    <property type="entry name" value="Sigma_54_int_dom_CS"/>
</dbReference>
<reference evidence="7 8" key="1">
    <citation type="journal article" date="2010" name="Stand. Genomic Sci.">
        <title>Complete genome sequence of Haliangium ochraceum type strain (SMP-2).</title>
        <authorList>
            <consortium name="US DOE Joint Genome Institute (JGI-PGF)"/>
            <person name="Ivanova N."/>
            <person name="Daum C."/>
            <person name="Lang E."/>
            <person name="Abt B."/>
            <person name="Kopitz M."/>
            <person name="Saunders E."/>
            <person name="Lapidus A."/>
            <person name="Lucas S."/>
            <person name="Glavina Del Rio T."/>
            <person name="Nolan M."/>
            <person name="Tice H."/>
            <person name="Copeland A."/>
            <person name="Cheng J.F."/>
            <person name="Chen F."/>
            <person name="Bruce D."/>
            <person name="Goodwin L."/>
            <person name="Pitluck S."/>
            <person name="Mavromatis K."/>
            <person name="Pati A."/>
            <person name="Mikhailova N."/>
            <person name="Chen A."/>
            <person name="Palaniappan K."/>
            <person name="Land M."/>
            <person name="Hauser L."/>
            <person name="Chang Y.J."/>
            <person name="Jeffries C.D."/>
            <person name="Detter J.C."/>
            <person name="Brettin T."/>
            <person name="Rohde M."/>
            <person name="Goker M."/>
            <person name="Bristow J."/>
            <person name="Markowitz V."/>
            <person name="Eisen J.A."/>
            <person name="Hugenholtz P."/>
            <person name="Kyrpides N.C."/>
            <person name="Klenk H.P."/>
        </authorList>
    </citation>
    <scope>NUCLEOTIDE SEQUENCE [LARGE SCALE GENOMIC DNA]</scope>
    <source>
        <strain evidence="8">DSM 14365 / CIP 107738 / JCM 11303 / AJ 13395 / SMP-2</strain>
    </source>
</reference>
<dbReference type="OrthoDB" id="9761705at2"/>
<evidence type="ECO:0000256" key="2">
    <source>
        <dbReference type="ARBA" id="ARBA00022840"/>
    </source>
</evidence>
<dbReference type="InterPro" id="IPR003593">
    <property type="entry name" value="AAA+_ATPase"/>
</dbReference>
<dbReference type="PROSITE" id="PS00688">
    <property type="entry name" value="SIGMA54_INTERACT_3"/>
    <property type="match status" value="1"/>
</dbReference>
<dbReference type="KEGG" id="hoh:Hoch_2044"/>
<evidence type="ECO:0000256" key="4">
    <source>
        <dbReference type="ARBA" id="ARBA00023163"/>
    </source>
</evidence>
<feature type="compositionally biased region" description="Pro residues" evidence="5">
    <location>
        <begin position="412"/>
        <end position="421"/>
    </location>
</feature>
<dbReference type="EMBL" id="CP001804">
    <property type="protein sequence ID" value="ACY14589.1"/>
    <property type="molecule type" value="Genomic_DNA"/>
</dbReference>
<dbReference type="Gene3D" id="3.40.50.300">
    <property type="entry name" value="P-loop containing nucleotide triphosphate hydrolases"/>
    <property type="match status" value="1"/>
</dbReference>
<evidence type="ECO:0000256" key="1">
    <source>
        <dbReference type="ARBA" id="ARBA00022741"/>
    </source>
</evidence>
<dbReference type="eggNOG" id="COG3829">
    <property type="taxonomic scope" value="Bacteria"/>
</dbReference>
<proteinExistence type="predicted"/>
<feature type="region of interest" description="Disordered" evidence="5">
    <location>
        <begin position="409"/>
        <end position="431"/>
    </location>
</feature>
<dbReference type="GO" id="GO:0006355">
    <property type="term" value="P:regulation of DNA-templated transcription"/>
    <property type="evidence" value="ECO:0007669"/>
    <property type="project" value="InterPro"/>
</dbReference>
<dbReference type="InterPro" id="IPR002078">
    <property type="entry name" value="Sigma_54_int"/>
</dbReference>
<dbReference type="FunFam" id="3.40.50.300:FF:000006">
    <property type="entry name" value="DNA-binding transcriptional regulator NtrC"/>
    <property type="match status" value="1"/>
</dbReference>
<keyword evidence="1" id="KW-0547">Nucleotide-binding</keyword>